<feature type="non-terminal residue" evidence="2">
    <location>
        <position position="134"/>
    </location>
</feature>
<dbReference type="EMBL" id="UINC01216066">
    <property type="protein sequence ID" value="SVE42048.1"/>
    <property type="molecule type" value="Genomic_DNA"/>
</dbReference>
<gene>
    <name evidence="2" type="ORF">METZ01_LOCUS494902</name>
</gene>
<sequence>MSFTRISAMGMVGLLAFAPLLNAVEFGEPEKIVMSFSAFEGDTLSLKGIDARRQLVVTGTYSDGDERDLSRQVVYSTKPAGIVAIKKSGWVSPVKDGKTVITAKAAGGATTKAEITEEESGKIQPINFPNDITP</sequence>
<name>A0A383DDW7_9ZZZZ</name>
<protein>
    <recommendedName>
        <fullName evidence="3">BIG2 domain-containing protein</fullName>
    </recommendedName>
</protein>
<accession>A0A383DDW7</accession>
<dbReference type="Gene3D" id="2.60.40.1080">
    <property type="match status" value="1"/>
</dbReference>
<feature type="region of interest" description="Disordered" evidence="1">
    <location>
        <begin position="112"/>
        <end position="134"/>
    </location>
</feature>
<reference evidence="2" key="1">
    <citation type="submission" date="2018-05" db="EMBL/GenBank/DDBJ databases">
        <authorList>
            <person name="Lanie J.A."/>
            <person name="Ng W.-L."/>
            <person name="Kazmierczak K.M."/>
            <person name="Andrzejewski T.M."/>
            <person name="Davidsen T.M."/>
            <person name="Wayne K.J."/>
            <person name="Tettelin H."/>
            <person name="Glass J.I."/>
            <person name="Rusch D."/>
            <person name="Podicherti R."/>
            <person name="Tsui H.-C.T."/>
            <person name="Winkler M.E."/>
        </authorList>
    </citation>
    <scope>NUCLEOTIDE SEQUENCE</scope>
</reference>
<proteinExistence type="predicted"/>
<dbReference type="SUPFAM" id="SSF49373">
    <property type="entry name" value="Invasin/intimin cell-adhesion fragments"/>
    <property type="match status" value="1"/>
</dbReference>
<evidence type="ECO:0008006" key="3">
    <source>
        <dbReference type="Google" id="ProtNLM"/>
    </source>
</evidence>
<organism evidence="2">
    <name type="scientific">marine metagenome</name>
    <dbReference type="NCBI Taxonomy" id="408172"/>
    <lineage>
        <taxon>unclassified sequences</taxon>
        <taxon>metagenomes</taxon>
        <taxon>ecological metagenomes</taxon>
    </lineage>
</organism>
<dbReference type="AlphaFoldDB" id="A0A383DDW7"/>
<evidence type="ECO:0000313" key="2">
    <source>
        <dbReference type="EMBL" id="SVE42048.1"/>
    </source>
</evidence>
<dbReference type="InterPro" id="IPR008964">
    <property type="entry name" value="Invasin/intimin_cell_adhesion"/>
</dbReference>
<evidence type="ECO:0000256" key="1">
    <source>
        <dbReference type="SAM" id="MobiDB-lite"/>
    </source>
</evidence>